<sequence length="602" mass="65334">MLIACCSVLNSQEIKINSNTSTTAASSGWYPWYEIHADPENRNNIIVCGARWVAKDNAQYGFVYFSSDGGKNWHSTLEDKHSTWVSEESCAFGVHGVAYYVADASKVDEAGNLHHDLGTTYVYSSQDGGRTWKEPIKTGWTDYSSSVVDTSPGPNQNRLYVSFNNLETFYHSLGDQKALDSLPKGGNTVGLISYKDGDAKVDGPVFNSDMAASNYRGSYPAPSFVLKDGTLLTFFSSHLNLDPKDREKREFLIASIRSNPDRTALENPVNVVTDTPKPDESEKCGFGLTSAGAYDPVKDIIYFAYPLGDEKSCHLMLISSTDGGKTWKPAQRIHLPDENSDSTYESPALAVNKEGVLGLMWTDGRTGCWNFAASTSGDRYFNVSKRLNDCSSPAKDVQAITDAYLWSVLFQPSPKNADGENRVAIRNMKNADWRNNHAIAVTPDGVFHPVWIDAGDGRGEIRTAAVTVTSVQQLAATQISGLTPVSNKVAVLYGGTQHYDDKSGTLTLAVTFRNNSGSAVKAPFKLEAMSVDSDYLNVEVANAANHAIGGGAVWDVTSSVPGGVLAPGATSQPYTLTFHTTPKDHFTLGDVLSLNTKLYARP</sequence>
<dbReference type="Proteomes" id="UP000264702">
    <property type="component" value="Unassembled WGS sequence"/>
</dbReference>
<dbReference type="CDD" id="cd15482">
    <property type="entry name" value="Sialidase_non-viral"/>
    <property type="match status" value="2"/>
</dbReference>
<organism evidence="1 2">
    <name type="scientific">Paracidobacterium acidisoli</name>
    <dbReference type="NCBI Taxonomy" id="2303751"/>
    <lineage>
        <taxon>Bacteria</taxon>
        <taxon>Pseudomonadati</taxon>
        <taxon>Acidobacteriota</taxon>
        <taxon>Terriglobia</taxon>
        <taxon>Terriglobales</taxon>
        <taxon>Acidobacteriaceae</taxon>
        <taxon>Paracidobacterium</taxon>
    </lineage>
</organism>
<protein>
    <submittedName>
        <fullName evidence="1">Exo-alpha-sialidase</fullName>
    </submittedName>
</protein>
<name>A0A372IN67_9BACT</name>
<reference evidence="1 2" key="1">
    <citation type="submission" date="2018-08" db="EMBL/GenBank/DDBJ databases">
        <title>Acidipila sp. 4G-K13, an acidobacterium isolated from forest soil.</title>
        <authorList>
            <person name="Gao Z.-H."/>
            <person name="Qiu L.-H."/>
        </authorList>
    </citation>
    <scope>NUCLEOTIDE SEQUENCE [LARGE SCALE GENOMIC DNA]</scope>
    <source>
        <strain evidence="1 2">4G-K13</strain>
    </source>
</reference>
<dbReference type="Gene3D" id="2.130.10.10">
    <property type="entry name" value="YVTN repeat-like/Quinoprotein amine dehydrogenase"/>
    <property type="match status" value="1"/>
</dbReference>
<accession>A0A372IN67</accession>
<evidence type="ECO:0000313" key="2">
    <source>
        <dbReference type="Proteomes" id="UP000264702"/>
    </source>
</evidence>
<keyword evidence="2" id="KW-1185">Reference proteome</keyword>
<evidence type="ECO:0000313" key="1">
    <source>
        <dbReference type="EMBL" id="RFU16334.1"/>
    </source>
</evidence>
<dbReference type="Gene3D" id="2.120.10.10">
    <property type="match status" value="1"/>
</dbReference>
<dbReference type="InterPro" id="IPR015943">
    <property type="entry name" value="WD40/YVTN_repeat-like_dom_sf"/>
</dbReference>
<proteinExistence type="predicted"/>
<dbReference type="InterPro" id="IPR036278">
    <property type="entry name" value="Sialidase_sf"/>
</dbReference>
<comment type="caution">
    <text evidence="1">The sequence shown here is derived from an EMBL/GenBank/DDBJ whole genome shotgun (WGS) entry which is preliminary data.</text>
</comment>
<dbReference type="SUPFAM" id="SSF110296">
    <property type="entry name" value="Oligoxyloglucan reducing end-specific cellobiohydrolase"/>
    <property type="match status" value="1"/>
</dbReference>
<gene>
    <name evidence="1" type="ORF">D0Y96_13170</name>
</gene>
<dbReference type="EMBL" id="QVQT01000004">
    <property type="protein sequence ID" value="RFU16334.1"/>
    <property type="molecule type" value="Genomic_DNA"/>
</dbReference>
<dbReference type="AlphaFoldDB" id="A0A372IN67"/>
<dbReference type="SUPFAM" id="SSF50939">
    <property type="entry name" value="Sialidases"/>
    <property type="match status" value="1"/>
</dbReference>